<dbReference type="GO" id="GO:0000917">
    <property type="term" value="P:division septum assembly"/>
    <property type="evidence" value="ECO:0007669"/>
    <property type="project" value="UniProtKB-KW"/>
</dbReference>
<evidence type="ECO:0000259" key="8">
    <source>
        <dbReference type="Pfam" id="PF05209"/>
    </source>
</evidence>
<feature type="domain" description="Septum formation inhibitor MinC C-terminal" evidence="7">
    <location>
        <begin position="155"/>
        <end position="255"/>
    </location>
</feature>
<dbReference type="Gene3D" id="3.30.70.260">
    <property type="match status" value="1"/>
</dbReference>
<dbReference type="OrthoDB" id="9794530at2"/>
<dbReference type="HAMAP" id="MF_00267">
    <property type="entry name" value="MinC"/>
    <property type="match status" value="1"/>
</dbReference>
<comment type="subunit">
    <text evidence="6">Interacts with MinD and FtsZ.</text>
</comment>
<evidence type="ECO:0000256" key="5">
    <source>
        <dbReference type="ARBA" id="ARBA00025606"/>
    </source>
</evidence>
<dbReference type="Proteomes" id="UP000243451">
    <property type="component" value="Unassembled WGS sequence"/>
</dbReference>
<evidence type="ECO:0000313" key="10">
    <source>
        <dbReference type="Proteomes" id="UP000243451"/>
    </source>
</evidence>
<dbReference type="InterPro" id="IPR016098">
    <property type="entry name" value="CAP/MinC_C"/>
</dbReference>
<keyword evidence="2 6" id="KW-0132">Cell division</keyword>
<evidence type="ECO:0000256" key="3">
    <source>
        <dbReference type="ARBA" id="ARBA00023210"/>
    </source>
</evidence>
<dbReference type="InterPro" id="IPR007874">
    <property type="entry name" value="MinC_N"/>
</dbReference>
<evidence type="ECO:0000256" key="1">
    <source>
        <dbReference type="ARBA" id="ARBA00006291"/>
    </source>
</evidence>
<dbReference type="PANTHER" id="PTHR34108:SF1">
    <property type="entry name" value="SEPTUM SITE-DETERMINING PROTEIN MINC"/>
    <property type="match status" value="1"/>
</dbReference>
<dbReference type="EMBL" id="PPSK01000002">
    <property type="protein sequence ID" value="POB05849.1"/>
    <property type="molecule type" value="Genomic_DNA"/>
</dbReference>
<reference evidence="9 10" key="1">
    <citation type="submission" date="2018-01" db="EMBL/GenBank/DDBJ databases">
        <title>Draft genome of the type strain Pseudomonas oceani DSM 100277 isolated from the deep water in Okinawa trough, northwestern Pacific Ocean.</title>
        <authorList>
            <person name="Gomila M."/>
            <person name="Mulet M."/>
            <person name="Garcia-Valdes E."/>
            <person name="Lalucat J."/>
        </authorList>
    </citation>
    <scope>NUCLEOTIDE SEQUENCE [LARGE SCALE GENOMIC DNA]</scope>
    <source>
        <strain evidence="9 10">DSM 100277</strain>
    </source>
</reference>
<dbReference type="Pfam" id="PF03775">
    <property type="entry name" value="MinC_C"/>
    <property type="match status" value="1"/>
</dbReference>
<dbReference type="PANTHER" id="PTHR34108">
    <property type="entry name" value="SEPTUM SITE-DETERMINING PROTEIN MINC"/>
    <property type="match status" value="1"/>
</dbReference>
<sequence>MTADTTLDLLDNDPVFHLKGGMLTMTLVELIRLAPDQFARQLAEKVEQAPNFFVDTPVVIALDKLNEALTDLTLSHLLSICRDHGLQPVALRGGEAFRELAQSAAMVLLPPGRQRERSIETAAVAPEPAPEPAPAPAPAPAVEASAPAPVSAGKIVTEPVRGGQQVYARGGDLIVMAPVSAGAELLADGHIHVYGPLRGRALAGVKGNQQARIFCQSLEAELVSIAGQYKVAEDLRKHQWKEAVQISLDGDSLKITGL</sequence>
<keyword evidence="10" id="KW-1185">Reference proteome</keyword>
<dbReference type="InterPro" id="IPR005526">
    <property type="entry name" value="Septum_form_inhib_MinC_C"/>
</dbReference>
<proteinExistence type="inferred from homology"/>
<comment type="function">
    <text evidence="5 6">Cell division inhibitor that blocks the formation of polar Z ring septums. Rapidly oscillates between the poles of the cell to destabilize FtsZ filaments that have formed before they mature into polar Z rings. Prevents FtsZ polymerization.</text>
</comment>
<comment type="caution">
    <text evidence="9">The sequence shown here is derived from an EMBL/GenBank/DDBJ whole genome shotgun (WGS) entry which is preliminary data.</text>
</comment>
<dbReference type="NCBIfam" id="TIGR01222">
    <property type="entry name" value="minC"/>
    <property type="match status" value="1"/>
</dbReference>
<protein>
    <recommendedName>
        <fullName evidence="6">Probable septum site-determining protein MinC</fullName>
    </recommendedName>
</protein>
<accession>A0A2P4EZH3</accession>
<dbReference type="AlphaFoldDB" id="A0A2P4EZH3"/>
<evidence type="ECO:0000256" key="2">
    <source>
        <dbReference type="ARBA" id="ARBA00022618"/>
    </source>
</evidence>
<comment type="similarity">
    <text evidence="1 6">Belongs to the MinC family.</text>
</comment>
<evidence type="ECO:0000256" key="4">
    <source>
        <dbReference type="ARBA" id="ARBA00023306"/>
    </source>
</evidence>
<dbReference type="RefSeq" id="WP_104737168.1">
    <property type="nucleotide sequence ID" value="NZ_BMHR01000004.1"/>
</dbReference>
<dbReference type="GO" id="GO:0051302">
    <property type="term" value="P:regulation of cell division"/>
    <property type="evidence" value="ECO:0007669"/>
    <property type="project" value="InterPro"/>
</dbReference>
<dbReference type="InterPro" id="IPR036145">
    <property type="entry name" value="MinC_C_sf"/>
</dbReference>
<keyword evidence="3 6" id="KW-0717">Septation</keyword>
<feature type="domain" description="Septum formation inhibitor MinC N-terminal" evidence="8">
    <location>
        <begin position="16"/>
        <end position="88"/>
    </location>
</feature>
<dbReference type="Pfam" id="PF05209">
    <property type="entry name" value="MinC_N"/>
    <property type="match status" value="1"/>
</dbReference>
<dbReference type="GO" id="GO:1901891">
    <property type="term" value="P:regulation of cell septum assembly"/>
    <property type="evidence" value="ECO:0007669"/>
    <property type="project" value="InterPro"/>
</dbReference>
<evidence type="ECO:0000256" key="6">
    <source>
        <dbReference type="HAMAP-Rule" id="MF_00267"/>
    </source>
</evidence>
<dbReference type="InterPro" id="IPR013033">
    <property type="entry name" value="MinC"/>
</dbReference>
<dbReference type="SUPFAM" id="SSF63848">
    <property type="entry name" value="Cell-division inhibitor MinC, C-terminal domain"/>
    <property type="match status" value="1"/>
</dbReference>
<evidence type="ECO:0000259" key="7">
    <source>
        <dbReference type="Pfam" id="PF03775"/>
    </source>
</evidence>
<gene>
    <name evidence="6" type="primary">minC</name>
    <name evidence="9" type="ORF">C1949_03980</name>
</gene>
<keyword evidence="4 6" id="KW-0131">Cell cycle</keyword>
<evidence type="ECO:0000313" key="9">
    <source>
        <dbReference type="EMBL" id="POB05849.1"/>
    </source>
</evidence>
<name>A0A2P4EZH3_9GAMM</name>
<dbReference type="GO" id="GO:0000902">
    <property type="term" value="P:cell morphogenesis"/>
    <property type="evidence" value="ECO:0007669"/>
    <property type="project" value="InterPro"/>
</dbReference>
<organism evidence="9 10">
    <name type="scientific">Halopseudomonas oceani</name>
    <dbReference type="NCBI Taxonomy" id="1708783"/>
    <lineage>
        <taxon>Bacteria</taxon>
        <taxon>Pseudomonadati</taxon>
        <taxon>Pseudomonadota</taxon>
        <taxon>Gammaproteobacteria</taxon>
        <taxon>Pseudomonadales</taxon>
        <taxon>Pseudomonadaceae</taxon>
        <taxon>Halopseudomonas</taxon>
    </lineage>
</organism>
<dbReference type="Gene3D" id="2.160.20.70">
    <property type="match status" value="1"/>
</dbReference>